<dbReference type="AlphaFoldDB" id="A0A812MB07"/>
<evidence type="ECO:0000256" key="1">
    <source>
        <dbReference type="SAM" id="MobiDB-lite"/>
    </source>
</evidence>
<accession>A0A812MB07</accession>
<gene>
    <name evidence="2" type="ORF">SNEC2469_LOCUS5808</name>
</gene>
<dbReference type="Proteomes" id="UP000601435">
    <property type="component" value="Unassembled WGS sequence"/>
</dbReference>
<sequence>MDASGTCVCRYFAFMSRTATTRLLWSAKTGASTMCTAGRMMVMMQVAGAGTKEIRSGSTIPTTTPLGKTAAGKVAAAGTTRRCSKEATAMTPPRPGTKAAGSRRMTHGMMAGRARNGLRRRMARAAGTGNLTLLQDNGLGRLTSGSRMTSGLRSRMTSGLRSRMTSGLNLRLRSGKTKAGRLRSLSTSSRKARVLLLQLVLGRLKTRGCCPTRSISYPDRV</sequence>
<protein>
    <submittedName>
        <fullName evidence="2">Uncharacterized protein</fullName>
    </submittedName>
</protein>
<name>A0A812MB07_9DINO</name>
<proteinExistence type="predicted"/>
<reference evidence="2" key="1">
    <citation type="submission" date="2021-02" db="EMBL/GenBank/DDBJ databases">
        <authorList>
            <person name="Dougan E. K."/>
            <person name="Rhodes N."/>
            <person name="Thang M."/>
            <person name="Chan C."/>
        </authorList>
    </citation>
    <scope>NUCLEOTIDE SEQUENCE</scope>
</reference>
<comment type="caution">
    <text evidence="2">The sequence shown here is derived from an EMBL/GenBank/DDBJ whole genome shotgun (WGS) entry which is preliminary data.</text>
</comment>
<organism evidence="2 3">
    <name type="scientific">Symbiodinium necroappetens</name>
    <dbReference type="NCBI Taxonomy" id="1628268"/>
    <lineage>
        <taxon>Eukaryota</taxon>
        <taxon>Sar</taxon>
        <taxon>Alveolata</taxon>
        <taxon>Dinophyceae</taxon>
        <taxon>Suessiales</taxon>
        <taxon>Symbiodiniaceae</taxon>
        <taxon>Symbiodinium</taxon>
    </lineage>
</organism>
<evidence type="ECO:0000313" key="2">
    <source>
        <dbReference type="EMBL" id="CAE7258443.1"/>
    </source>
</evidence>
<feature type="region of interest" description="Disordered" evidence="1">
    <location>
        <begin position="84"/>
        <end position="104"/>
    </location>
</feature>
<evidence type="ECO:0000313" key="3">
    <source>
        <dbReference type="Proteomes" id="UP000601435"/>
    </source>
</evidence>
<dbReference type="EMBL" id="CAJNJA010010505">
    <property type="protein sequence ID" value="CAE7258443.1"/>
    <property type="molecule type" value="Genomic_DNA"/>
</dbReference>
<keyword evidence="3" id="KW-1185">Reference proteome</keyword>